<evidence type="ECO:0000313" key="4">
    <source>
        <dbReference type="Proteomes" id="UP000234206"/>
    </source>
</evidence>
<dbReference type="InterPro" id="IPR013113">
    <property type="entry name" value="SIP_FAD-bd"/>
</dbReference>
<dbReference type="OrthoDB" id="9814826at2"/>
<dbReference type="EMBL" id="PKIZ01000018">
    <property type="protein sequence ID" value="PKZ41125.1"/>
    <property type="molecule type" value="Genomic_DNA"/>
</dbReference>
<dbReference type="InterPro" id="IPR007037">
    <property type="entry name" value="SIP_rossman_dom"/>
</dbReference>
<dbReference type="InterPro" id="IPR039261">
    <property type="entry name" value="FNR_nucleotide-bd"/>
</dbReference>
<organism evidence="3 4">
    <name type="scientific">Kytococcus schroeteri</name>
    <dbReference type="NCBI Taxonomy" id="138300"/>
    <lineage>
        <taxon>Bacteria</taxon>
        <taxon>Bacillati</taxon>
        <taxon>Actinomycetota</taxon>
        <taxon>Actinomycetes</taxon>
        <taxon>Micrococcales</taxon>
        <taxon>Kytococcaceae</taxon>
        <taxon>Kytococcus</taxon>
    </lineage>
</organism>
<sequence length="290" mass="31529">MSQPPQQSVPGSGPGGRPPRPVRSARVDAVEWLTPEMVRVWLTGEGVGALPELEHTDHYVKLLFPPAGAPYGHPVDREKVQAEQPREWWPVTRTYTVRTVRNGRMALDFVSHGDEGLAGPWAASAQPGDRITFLGPGGAWSPTPEAHHLLAGDESAIPAVAAAMERIIATGGTAQVFVEVSTAEAVPELPEGEGIELHRVLRDGTAHGHALAHAVRERGRLPEGVQVFVHGVAEMVKEMRRHLFVEHGLSKADVSISGYWRTGCTEDEWQAGKRDFMAQLEAEEGRLEQG</sequence>
<dbReference type="PANTHER" id="PTHR30157:SF0">
    <property type="entry name" value="NADPH-DEPENDENT FERRIC-CHELATE REDUCTASE"/>
    <property type="match status" value="1"/>
</dbReference>
<keyword evidence="4" id="KW-1185">Reference proteome</keyword>
<dbReference type="Gene3D" id="2.40.30.10">
    <property type="entry name" value="Translation factors"/>
    <property type="match status" value="1"/>
</dbReference>
<comment type="caution">
    <text evidence="3">The sequence shown here is derived from an EMBL/GenBank/DDBJ whole genome shotgun (WGS) entry which is preliminary data.</text>
</comment>
<dbReference type="Proteomes" id="UP000234206">
    <property type="component" value="Unassembled WGS sequence"/>
</dbReference>
<dbReference type="FunFam" id="2.40.30.10:FF:000131">
    <property type="entry name" value="NADPH-dependent ferric siderophore reductase"/>
    <property type="match status" value="1"/>
</dbReference>
<dbReference type="Pfam" id="PF08021">
    <property type="entry name" value="FAD_binding_9"/>
    <property type="match status" value="1"/>
</dbReference>
<evidence type="ECO:0000259" key="2">
    <source>
        <dbReference type="PROSITE" id="PS51384"/>
    </source>
</evidence>
<dbReference type="SUPFAM" id="SSF63380">
    <property type="entry name" value="Riboflavin synthase domain-like"/>
    <property type="match status" value="1"/>
</dbReference>
<dbReference type="InterPro" id="IPR039374">
    <property type="entry name" value="SIP_fam"/>
</dbReference>
<evidence type="ECO:0000313" key="3">
    <source>
        <dbReference type="EMBL" id="PKZ41125.1"/>
    </source>
</evidence>
<feature type="compositionally biased region" description="Low complexity" evidence="1">
    <location>
        <begin position="1"/>
        <end position="11"/>
    </location>
</feature>
<accession>A0A2I1P911</accession>
<dbReference type="InterPro" id="IPR017938">
    <property type="entry name" value="Riboflavin_synthase-like_b-brl"/>
</dbReference>
<proteinExistence type="predicted"/>
<dbReference type="InterPro" id="IPR017927">
    <property type="entry name" value="FAD-bd_FR_type"/>
</dbReference>
<dbReference type="CDD" id="cd06193">
    <property type="entry name" value="siderophore_interacting"/>
    <property type="match status" value="1"/>
</dbReference>
<dbReference type="PANTHER" id="PTHR30157">
    <property type="entry name" value="FERRIC REDUCTASE, NADPH-DEPENDENT"/>
    <property type="match status" value="1"/>
</dbReference>
<protein>
    <submittedName>
        <fullName evidence="3">NADPH-dependent ferric siderophore reductase</fullName>
    </submittedName>
</protein>
<dbReference type="Gene3D" id="3.40.50.80">
    <property type="entry name" value="Nucleotide-binding domain of ferredoxin-NADP reductase (FNR) module"/>
    <property type="match status" value="1"/>
</dbReference>
<reference evidence="3 4" key="1">
    <citation type="submission" date="2017-12" db="EMBL/GenBank/DDBJ databases">
        <title>Phylogenetic diversity of female urinary microbiome.</title>
        <authorList>
            <person name="Thomas-White K."/>
            <person name="Wolfe A.J."/>
        </authorList>
    </citation>
    <scope>NUCLEOTIDE SEQUENCE [LARGE SCALE GENOMIC DNA]</scope>
    <source>
        <strain evidence="3 4">UMB1298</strain>
    </source>
</reference>
<dbReference type="RefSeq" id="WP_101849940.1">
    <property type="nucleotide sequence ID" value="NZ_PKIZ01000018.1"/>
</dbReference>
<feature type="region of interest" description="Disordered" evidence="1">
    <location>
        <begin position="1"/>
        <end position="23"/>
    </location>
</feature>
<gene>
    <name evidence="3" type="ORF">CYJ76_09320</name>
</gene>
<name>A0A2I1P911_9MICO</name>
<dbReference type="Pfam" id="PF04954">
    <property type="entry name" value="SIP"/>
    <property type="match status" value="1"/>
</dbReference>
<dbReference type="AlphaFoldDB" id="A0A2I1P911"/>
<dbReference type="GO" id="GO:0016491">
    <property type="term" value="F:oxidoreductase activity"/>
    <property type="evidence" value="ECO:0007669"/>
    <property type="project" value="InterPro"/>
</dbReference>
<dbReference type="PROSITE" id="PS51384">
    <property type="entry name" value="FAD_FR"/>
    <property type="match status" value="1"/>
</dbReference>
<evidence type="ECO:0000256" key="1">
    <source>
        <dbReference type="SAM" id="MobiDB-lite"/>
    </source>
</evidence>
<feature type="domain" description="FAD-binding FR-type" evidence="2">
    <location>
        <begin position="20"/>
        <end position="143"/>
    </location>
</feature>